<reference evidence="1 2" key="1">
    <citation type="submission" date="2009-02" db="EMBL/GenBank/DDBJ databases">
        <title>Sequencing of the draft genome and assembly of Dethiobacter alkaliphilus AHT 1.</title>
        <authorList>
            <consortium name="US DOE Joint Genome Institute (JGI-PGF)"/>
            <person name="Lucas S."/>
            <person name="Copeland A."/>
            <person name="Lapidus A."/>
            <person name="Glavina del Rio T."/>
            <person name="Dalin E."/>
            <person name="Tice H."/>
            <person name="Bruce D."/>
            <person name="Goodwin L."/>
            <person name="Pitluck S."/>
            <person name="Larimer F."/>
            <person name="Land M.L."/>
            <person name="Hauser L."/>
            <person name="Muyzer G."/>
        </authorList>
    </citation>
    <scope>NUCLEOTIDE SEQUENCE [LARGE SCALE GENOMIC DNA]</scope>
    <source>
        <strain evidence="1 2">AHT 1</strain>
    </source>
</reference>
<dbReference type="EMBL" id="ACJM01000025">
    <property type="protein sequence ID" value="EEG76123.1"/>
    <property type="molecule type" value="Genomic_DNA"/>
</dbReference>
<dbReference type="AlphaFoldDB" id="C0GKN1"/>
<dbReference type="Proteomes" id="UP000006443">
    <property type="component" value="Unassembled WGS sequence"/>
</dbReference>
<proteinExistence type="predicted"/>
<dbReference type="RefSeq" id="WP_008519047.1">
    <property type="nucleotide sequence ID" value="NZ_ACJM01000025.1"/>
</dbReference>
<evidence type="ECO:0000313" key="1">
    <source>
        <dbReference type="EMBL" id="EEG76123.1"/>
    </source>
</evidence>
<evidence type="ECO:0000313" key="2">
    <source>
        <dbReference type="Proteomes" id="UP000006443"/>
    </source>
</evidence>
<organism evidence="1 2">
    <name type="scientific">Dethiobacter alkaliphilus AHT 1</name>
    <dbReference type="NCBI Taxonomy" id="555088"/>
    <lineage>
        <taxon>Bacteria</taxon>
        <taxon>Bacillati</taxon>
        <taxon>Bacillota</taxon>
        <taxon>Dethiobacteria</taxon>
        <taxon>Dethiobacterales</taxon>
        <taxon>Dethiobacteraceae</taxon>
        <taxon>Dethiobacter</taxon>
    </lineage>
</organism>
<gene>
    <name evidence="1" type="ORF">DealDRAFT_3040</name>
</gene>
<name>C0GKN1_DETAL</name>
<protein>
    <submittedName>
        <fullName evidence="1">Uncharacterized protein</fullName>
    </submittedName>
</protein>
<sequence length="57" mass="6998">MYRYVAMAVFILPKLVVWPLMWYWRCQRKKKLKAENHDLLEEGRSHCPDYNASSDYF</sequence>
<accession>C0GKN1</accession>
<dbReference type="STRING" id="555088.DealDRAFT_3040"/>
<comment type="caution">
    <text evidence="1">The sequence shown here is derived from an EMBL/GenBank/DDBJ whole genome shotgun (WGS) entry which is preliminary data.</text>
</comment>
<keyword evidence="2" id="KW-1185">Reference proteome</keyword>